<dbReference type="EMBL" id="LPNL01000008">
    <property type="protein sequence ID" value="OEJ82556.1"/>
    <property type="molecule type" value="Genomic_DNA"/>
</dbReference>
<evidence type="ECO:0000256" key="4">
    <source>
        <dbReference type="ARBA" id="ARBA00022723"/>
    </source>
</evidence>
<evidence type="ECO:0000256" key="3">
    <source>
        <dbReference type="ARBA" id="ARBA00022679"/>
    </source>
</evidence>
<dbReference type="InterPro" id="IPR033749">
    <property type="entry name" value="Polyprenyl_synt_CS"/>
</dbReference>
<evidence type="ECO:0000313" key="7">
    <source>
        <dbReference type="EMBL" id="OEJ82556.1"/>
    </source>
</evidence>
<sequence>MLSRCVKNAKITRTDPLKICIANHYSTQEKTASSFSATLSKCIKMVSPTNDVVASASKLINPLSSPFSPLSVVSNEMETLTKNITKLIGSGHPVLNRISGYYFEQEGKKVRPLLVLLLSKALAEIPLRERNQAAIDRLDIPGDPVYEEYNKSNKGLFSNPVSNFSPLNILHGIKQATSPLTKGSEPLEESVKSMDNSNGILPKQRRLAEIVEMIHTASLLHDDVIDFSDTRRGRPSGNIQFSNKMAVLAGDFLLGRSVVAISRLRNPEVIELVSNCIANLVEGEFMQLKNTVIDPSQLTIMTGDTKKLMPVSTGKELDIGHDYKIPTAAITTDINKLNHETLIKLAFDHYLHKTYLKTASLISKSLRSTAILSGCDRAIVDQCYEFGKNIGICFQLVDDMLDYTQDAKTLGKPANNDLKLGLATAPVLFAWKMNPNLKSVIEKPSFNDEDIKIILDNVYKYDTVSMTRELATEYRDKAIENLRSTLPKSRARDALEMLTMSIMSRSK</sequence>
<dbReference type="PROSITE" id="PS00444">
    <property type="entry name" value="POLYPRENYL_SYNTHASE_2"/>
    <property type="match status" value="1"/>
</dbReference>
<evidence type="ECO:0000256" key="5">
    <source>
        <dbReference type="ARBA" id="ARBA00022842"/>
    </source>
</evidence>
<dbReference type="Pfam" id="PF00348">
    <property type="entry name" value="polyprenyl_synt"/>
    <property type="match status" value="2"/>
</dbReference>
<dbReference type="GO" id="GO:0006744">
    <property type="term" value="P:ubiquinone biosynthetic process"/>
    <property type="evidence" value="ECO:0007669"/>
    <property type="project" value="TreeGrafter"/>
</dbReference>
<dbReference type="PROSITE" id="PS00723">
    <property type="entry name" value="POLYPRENYL_SYNTHASE_1"/>
    <property type="match status" value="1"/>
</dbReference>
<dbReference type="Gene3D" id="1.10.600.10">
    <property type="entry name" value="Farnesyl Diphosphate Synthase"/>
    <property type="match status" value="1"/>
</dbReference>
<keyword evidence="3" id="KW-0808">Transferase</keyword>
<gene>
    <name evidence="7" type="ORF">AWRI3578_g3590</name>
</gene>
<name>A0A1E5R6M5_9ASCO</name>
<reference evidence="8" key="1">
    <citation type="journal article" date="2016" name="Genome Announc.">
        <title>Genome sequences of three species of Hanseniaspora isolated from spontaneous wine fermentations.</title>
        <authorList>
            <person name="Sternes P.R."/>
            <person name="Lee D."/>
            <person name="Kutyna D.R."/>
            <person name="Borneman A.R."/>
        </authorList>
    </citation>
    <scope>NUCLEOTIDE SEQUENCE [LARGE SCALE GENOMIC DNA]</scope>
    <source>
        <strain evidence="8">AWRI3578</strain>
    </source>
</reference>
<comment type="cofactor">
    <cofactor evidence="1">
        <name>Mg(2+)</name>
        <dbReference type="ChEBI" id="CHEBI:18420"/>
    </cofactor>
</comment>
<organism evidence="7 8">
    <name type="scientific">Hanseniaspora opuntiae</name>
    <dbReference type="NCBI Taxonomy" id="211096"/>
    <lineage>
        <taxon>Eukaryota</taxon>
        <taxon>Fungi</taxon>
        <taxon>Dikarya</taxon>
        <taxon>Ascomycota</taxon>
        <taxon>Saccharomycotina</taxon>
        <taxon>Saccharomycetes</taxon>
        <taxon>Saccharomycodales</taxon>
        <taxon>Saccharomycodaceae</taxon>
        <taxon>Hanseniaspora</taxon>
    </lineage>
</organism>
<comment type="caution">
    <text evidence="7">The sequence shown here is derived from an EMBL/GenBank/DDBJ whole genome shotgun (WGS) entry which is preliminary data.</text>
</comment>
<protein>
    <submittedName>
        <fullName evidence="7">Hexaprenyl pyrophosphate synthase, mitochondrial</fullName>
    </submittedName>
</protein>
<keyword evidence="6" id="KW-0414">Isoprene biosynthesis</keyword>
<dbReference type="GO" id="GO:1990234">
    <property type="term" value="C:transferase complex"/>
    <property type="evidence" value="ECO:0007669"/>
    <property type="project" value="TreeGrafter"/>
</dbReference>
<dbReference type="InterPro" id="IPR008949">
    <property type="entry name" value="Isoprenoid_synthase_dom_sf"/>
</dbReference>
<evidence type="ECO:0000313" key="8">
    <source>
        <dbReference type="Proteomes" id="UP000095605"/>
    </source>
</evidence>
<accession>A0A1E5R6M5</accession>
<keyword evidence="4" id="KW-0479">Metal-binding</keyword>
<dbReference type="AlphaFoldDB" id="A0A1E5R6M5"/>
<dbReference type="GO" id="GO:0004659">
    <property type="term" value="F:prenyltransferase activity"/>
    <property type="evidence" value="ECO:0007669"/>
    <property type="project" value="InterPro"/>
</dbReference>
<dbReference type="Proteomes" id="UP000095605">
    <property type="component" value="Unassembled WGS sequence"/>
</dbReference>
<evidence type="ECO:0000256" key="2">
    <source>
        <dbReference type="ARBA" id="ARBA00006706"/>
    </source>
</evidence>
<dbReference type="CDD" id="cd00685">
    <property type="entry name" value="Trans_IPPS_HT"/>
    <property type="match status" value="1"/>
</dbReference>
<comment type="similarity">
    <text evidence="2">Belongs to the FPP/GGPP synthase family.</text>
</comment>
<evidence type="ECO:0000256" key="6">
    <source>
        <dbReference type="ARBA" id="ARBA00023229"/>
    </source>
</evidence>
<keyword evidence="8" id="KW-1185">Reference proteome</keyword>
<dbReference type="InterPro" id="IPR000092">
    <property type="entry name" value="Polyprenyl_synt"/>
</dbReference>
<dbReference type="SUPFAM" id="SSF48576">
    <property type="entry name" value="Terpenoid synthases"/>
    <property type="match status" value="2"/>
</dbReference>
<proteinExistence type="inferred from homology"/>
<keyword evidence="5" id="KW-0460">Magnesium</keyword>
<dbReference type="PANTHER" id="PTHR12001:SF69">
    <property type="entry name" value="ALL TRANS-POLYPRENYL-DIPHOSPHATE SYNTHASE PDSS1"/>
    <property type="match status" value="1"/>
</dbReference>
<dbReference type="GO" id="GO:0008299">
    <property type="term" value="P:isoprenoid biosynthetic process"/>
    <property type="evidence" value="ECO:0007669"/>
    <property type="project" value="UniProtKB-KW"/>
</dbReference>
<dbReference type="PANTHER" id="PTHR12001">
    <property type="entry name" value="GERANYLGERANYL PYROPHOSPHATE SYNTHASE"/>
    <property type="match status" value="1"/>
</dbReference>
<evidence type="ECO:0000256" key="1">
    <source>
        <dbReference type="ARBA" id="ARBA00001946"/>
    </source>
</evidence>
<dbReference type="GO" id="GO:0046872">
    <property type="term" value="F:metal ion binding"/>
    <property type="evidence" value="ECO:0007669"/>
    <property type="project" value="UniProtKB-KW"/>
</dbReference>
<dbReference type="OrthoDB" id="9927103at2759"/>